<accession>A0ACA9TLJ8</accession>
<dbReference type="EMBL" id="CADEHS020000005">
    <property type="protein sequence ID" value="CAG9941799.1"/>
    <property type="molecule type" value="Genomic_DNA"/>
</dbReference>
<sequence>MKISFAINAGSRSLKVFVYSVEDRKATPREIANAQIGGLSSPKTSLTYTRGNEGIYKSHQVKAEGQDDTFSIILDTLLGDEQLDEVGSKSDITITCHRIVHGGRYESAQIITKDAYHHIEALSDLALLHNGAALGIVESLVPAPEPSKGGKSWDTTMGLTPLSGLPGATRSGNVDPSLVFHYASDVGKLSPASTEKLHISKADQILNKESGLSTLAGTRDFAAIQEPIVQSTHNTLLHSTFLWTVFAPLLGAITSRSKVK</sequence>
<dbReference type="Proteomes" id="UP000836387">
    <property type="component" value="Unassembled WGS sequence"/>
</dbReference>
<reference evidence="1" key="1">
    <citation type="submission" date="2020-04" db="EMBL/GenBank/DDBJ databases">
        <authorList>
            <person name="Broberg M."/>
        </authorList>
    </citation>
    <scope>NUCLEOTIDE SEQUENCE</scope>
</reference>
<gene>
    <name evidence="1" type="ORF">CRV2_00003234</name>
</gene>
<evidence type="ECO:0000313" key="2">
    <source>
        <dbReference type="Proteomes" id="UP000836387"/>
    </source>
</evidence>
<comment type="caution">
    <text evidence="1">The sequence shown here is derived from an EMBL/GenBank/DDBJ whole genome shotgun (WGS) entry which is preliminary data.</text>
</comment>
<proteinExistence type="predicted"/>
<organism evidence="1 2">
    <name type="scientific">Clonostachys rosea f. rosea IK726</name>
    <dbReference type="NCBI Taxonomy" id="1349383"/>
    <lineage>
        <taxon>Eukaryota</taxon>
        <taxon>Fungi</taxon>
        <taxon>Dikarya</taxon>
        <taxon>Ascomycota</taxon>
        <taxon>Pezizomycotina</taxon>
        <taxon>Sordariomycetes</taxon>
        <taxon>Hypocreomycetidae</taxon>
        <taxon>Hypocreales</taxon>
        <taxon>Bionectriaceae</taxon>
        <taxon>Clonostachys</taxon>
    </lineage>
</organism>
<keyword evidence="2" id="KW-1185">Reference proteome</keyword>
<evidence type="ECO:0000313" key="1">
    <source>
        <dbReference type="EMBL" id="CAG9941799.1"/>
    </source>
</evidence>
<protein>
    <submittedName>
        <fullName evidence="1">Uncharacterized protein</fullName>
    </submittedName>
</protein>
<reference evidence="1" key="2">
    <citation type="submission" date="2021-10" db="EMBL/GenBank/DDBJ databases">
        <authorList>
            <person name="Piombo E."/>
        </authorList>
    </citation>
    <scope>NUCLEOTIDE SEQUENCE</scope>
</reference>
<name>A0ACA9TLJ8_BIOOC</name>